<dbReference type="EMBL" id="AWSO01003201">
    <property type="protein sequence ID" value="ESK80644.1"/>
    <property type="molecule type" value="Genomic_DNA"/>
</dbReference>
<dbReference type="AlphaFoldDB" id="V2XMC1"/>
<dbReference type="Proteomes" id="UP000017559">
    <property type="component" value="Unassembled WGS sequence"/>
</dbReference>
<feature type="compositionally biased region" description="Polar residues" evidence="1">
    <location>
        <begin position="150"/>
        <end position="162"/>
    </location>
</feature>
<protein>
    <submittedName>
        <fullName evidence="2">Uncharacterized protein</fullName>
    </submittedName>
</protein>
<proteinExistence type="predicted"/>
<dbReference type="HOGENOM" id="CLU_036636_1_1_1"/>
<comment type="caution">
    <text evidence="2">The sequence shown here is derived from an EMBL/GenBank/DDBJ whole genome shotgun (WGS) entry which is preliminary data.</text>
</comment>
<feature type="compositionally biased region" description="Basic and acidic residues" evidence="1">
    <location>
        <begin position="138"/>
        <end position="149"/>
    </location>
</feature>
<evidence type="ECO:0000313" key="3">
    <source>
        <dbReference type="Proteomes" id="UP000017559"/>
    </source>
</evidence>
<reference evidence="2 3" key="1">
    <citation type="journal article" date="2014" name="BMC Genomics">
        <title>Genome and secretome analysis of the hemibiotrophic fungal pathogen, Moniliophthora roreri, which causes frosty pod rot disease of cacao: mechanisms of the biotrophic and necrotrophic phases.</title>
        <authorList>
            <person name="Meinhardt L.W."/>
            <person name="Costa G.G.L."/>
            <person name="Thomazella D.P.T."/>
            <person name="Teixeira P.J.P.L."/>
            <person name="Carazzolle M.F."/>
            <person name="Schuster S.C."/>
            <person name="Carlson J.E."/>
            <person name="Guiltinan M.J."/>
            <person name="Mieczkowski P."/>
            <person name="Farmer A."/>
            <person name="Ramaraj T."/>
            <person name="Crozier J."/>
            <person name="Davis R.E."/>
            <person name="Shao J."/>
            <person name="Melnick R.L."/>
            <person name="Pereira G.A.G."/>
            <person name="Bailey B.A."/>
        </authorList>
    </citation>
    <scope>NUCLEOTIDE SEQUENCE [LARGE SCALE GENOMIC DNA]</scope>
    <source>
        <strain evidence="2 3">MCA 2997</strain>
    </source>
</reference>
<accession>V2XMC1</accession>
<name>V2XMC1_MONRO</name>
<gene>
    <name evidence="2" type="ORF">Moror_15521</name>
</gene>
<sequence>MPPPADPRALSEYPDPLSFSLIDHLGQWTDGNGYPHPDINDTRSLITCLTSEPRSLKQRFTAAPYAATEPPTSDTLVYPDPTPDTDIKLKLKQTDNTPPPENSHLQLLLTPIVFRHLKPLFHPEVEVISTVSREVLSGEHKDEDVDNKNRTPSNNDDLPTMNLRSPTLLPTPMTLLIDHVSALCADWNTISPKTAHSTCVADAS</sequence>
<evidence type="ECO:0000313" key="2">
    <source>
        <dbReference type="EMBL" id="ESK80644.1"/>
    </source>
</evidence>
<organism evidence="2 3">
    <name type="scientific">Moniliophthora roreri (strain MCA 2997)</name>
    <name type="common">Cocoa frosty pod rot fungus</name>
    <name type="synonym">Crinipellis roreri</name>
    <dbReference type="NCBI Taxonomy" id="1381753"/>
    <lineage>
        <taxon>Eukaryota</taxon>
        <taxon>Fungi</taxon>
        <taxon>Dikarya</taxon>
        <taxon>Basidiomycota</taxon>
        <taxon>Agaricomycotina</taxon>
        <taxon>Agaricomycetes</taxon>
        <taxon>Agaricomycetidae</taxon>
        <taxon>Agaricales</taxon>
        <taxon>Marasmiineae</taxon>
        <taxon>Marasmiaceae</taxon>
        <taxon>Moniliophthora</taxon>
    </lineage>
</organism>
<evidence type="ECO:0000256" key="1">
    <source>
        <dbReference type="SAM" id="MobiDB-lite"/>
    </source>
</evidence>
<dbReference type="KEGG" id="mrr:Moror_15521"/>
<keyword evidence="3" id="KW-1185">Reference proteome</keyword>
<feature type="region of interest" description="Disordered" evidence="1">
    <location>
        <begin position="138"/>
        <end position="162"/>
    </location>
</feature>